<accession>A0ABM8E0V7</accession>
<evidence type="ECO:0000313" key="2">
    <source>
        <dbReference type="Proteomes" id="UP001317779"/>
    </source>
</evidence>
<proteinExistence type="predicted"/>
<dbReference type="InterPro" id="IPR036388">
    <property type="entry name" value="WH-like_DNA-bd_sf"/>
</dbReference>
<dbReference type="InterPro" id="IPR011991">
    <property type="entry name" value="ArsR-like_HTH"/>
</dbReference>
<dbReference type="SUPFAM" id="SSF46785">
    <property type="entry name" value="Winged helix' DNA-binding domain"/>
    <property type="match status" value="1"/>
</dbReference>
<organism evidence="1 2">
    <name type="scientific">Microbacterium terricola</name>
    <dbReference type="NCBI Taxonomy" id="344163"/>
    <lineage>
        <taxon>Bacteria</taxon>
        <taxon>Bacillati</taxon>
        <taxon>Actinomycetota</taxon>
        <taxon>Actinomycetes</taxon>
        <taxon>Micrococcales</taxon>
        <taxon>Microbacteriaceae</taxon>
        <taxon>Microbacterium</taxon>
    </lineage>
</organism>
<dbReference type="InterPro" id="IPR036390">
    <property type="entry name" value="WH_DNA-bd_sf"/>
</dbReference>
<gene>
    <name evidence="1" type="ORF">Microterr_21190</name>
</gene>
<dbReference type="CDD" id="cd00090">
    <property type="entry name" value="HTH_ARSR"/>
    <property type="match status" value="1"/>
</dbReference>
<dbReference type="Gene3D" id="1.10.10.10">
    <property type="entry name" value="Winged helix-like DNA-binding domain superfamily/Winged helix DNA-binding domain"/>
    <property type="match status" value="1"/>
</dbReference>
<dbReference type="EMBL" id="AP027141">
    <property type="protein sequence ID" value="BDV31459.1"/>
    <property type="molecule type" value="Genomic_DNA"/>
</dbReference>
<sequence>MPPHQGHDRYPVWRDNRTMTRPAYSALSSYSRVQILRQLQARPRRTVPELCKATGLHANTVREHVQRLIDGGYVIAETEHRTTRGRPRVLYSAATGSAAASSPIARRKAADAARRGDLMRRVMPWTDAHLPADAAHQLDALVDDLAGAGFDPVVDEAGLTIDLSPCPHAEADGSHRAVLCAVHVGLMEGVLAEAGGPLHVAELRTTCDPSQCSVRLQE</sequence>
<dbReference type="Pfam" id="PF13412">
    <property type="entry name" value="HTH_24"/>
    <property type="match status" value="1"/>
</dbReference>
<keyword evidence="2" id="KW-1185">Reference proteome</keyword>
<dbReference type="Proteomes" id="UP001317779">
    <property type="component" value="Chromosome"/>
</dbReference>
<reference evidence="1 2" key="1">
    <citation type="submission" date="2022-12" db="EMBL/GenBank/DDBJ databases">
        <title>Microbacterium terricola strain KV-448 chromosome, complete genome.</title>
        <authorList>
            <person name="Oshima T."/>
            <person name="Moriya T."/>
            <person name="Bessho Y."/>
        </authorList>
    </citation>
    <scope>NUCLEOTIDE SEQUENCE [LARGE SCALE GENOMIC DNA]</scope>
    <source>
        <strain evidence="1 2">KV-448</strain>
    </source>
</reference>
<protein>
    <recommendedName>
        <fullName evidence="3">ArsR family transcriptional regulator</fullName>
    </recommendedName>
</protein>
<evidence type="ECO:0008006" key="3">
    <source>
        <dbReference type="Google" id="ProtNLM"/>
    </source>
</evidence>
<evidence type="ECO:0000313" key="1">
    <source>
        <dbReference type="EMBL" id="BDV31459.1"/>
    </source>
</evidence>
<name>A0ABM8E0V7_9MICO</name>